<feature type="region of interest" description="Disordered" evidence="8">
    <location>
        <begin position="351"/>
        <end position="381"/>
    </location>
</feature>
<evidence type="ECO:0000259" key="9">
    <source>
        <dbReference type="Pfam" id="PF10150"/>
    </source>
</evidence>
<keyword evidence="7" id="KW-0694">RNA-binding</keyword>
<dbReference type="InterPro" id="IPR004659">
    <property type="entry name" value="RNase_E/G"/>
</dbReference>
<dbReference type="Gene3D" id="2.40.50.140">
    <property type="entry name" value="Nucleic acid-binding proteins"/>
    <property type="match status" value="1"/>
</dbReference>
<dbReference type="GO" id="GO:0006364">
    <property type="term" value="P:rRNA processing"/>
    <property type="evidence" value="ECO:0007669"/>
    <property type="project" value="TreeGrafter"/>
</dbReference>
<gene>
    <name evidence="10" type="ORF">RSPPHO_00525</name>
</gene>
<accession>H6SP79</accession>
<dbReference type="GO" id="GO:0005737">
    <property type="term" value="C:cytoplasm"/>
    <property type="evidence" value="ECO:0007669"/>
    <property type="project" value="TreeGrafter"/>
</dbReference>
<dbReference type="PANTHER" id="PTHR30001">
    <property type="entry name" value="RIBONUCLEASE"/>
    <property type="match status" value="1"/>
</dbReference>
<evidence type="ECO:0000256" key="7">
    <source>
        <dbReference type="ARBA" id="ARBA00022884"/>
    </source>
</evidence>
<feature type="compositionally biased region" description="Low complexity" evidence="8">
    <location>
        <begin position="367"/>
        <end position="381"/>
    </location>
</feature>
<evidence type="ECO:0000256" key="5">
    <source>
        <dbReference type="ARBA" id="ARBA00022801"/>
    </source>
</evidence>
<dbReference type="OrthoDB" id="9804278at2"/>
<keyword evidence="5 10" id="KW-0378">Hydrolase</keyword>
<evidence type="ECO:0000256" key="8">
    <source>
        <dbReference type="SAM" id="MobiDB-lite"/>
    </source>
</evidence>
<dbReference type="GO" id="GO:0004519">
    <property type="term" value="F:endonuclease activity"/>
    <property type="evidence" value="ECO:0007669"/>
    <property type="project" value="UniProtKB-KW"/>
</dbReference>
<dbReference type="EMBL" id="HE663493">
    <property type="protein sequence ID" value="CCG07151.1"/>
    <property type="molecule type" value="Genomic_DNA"/>
</dbReference>
<sequence length="381" mass="39276">MAIALPSDPLGSLILVDDGPGETRWALCDAQGALREVVLSRAHRPEAGACLAGRVRERVPGHAAVFVDLGAPPWGFLAAEDAAGGLPPLGTRVLVQVLRPAVETKGPKLTLALSWPGRFWVLTPGRPGLGMSTKIPGNRKALRAHFESFLAPGEGVIARSEIAEAGDDALQADLEALRTLAAEVARRFSATSNLGLLQEAPSPLAAWLEEPGGAQARIVVDSGGRFPFVQALVHARFPGGGPQVTVHHDPATALFEAYGVEAALEEALEPGVAVPGGGFVHFAETQAVSAVDIDAQGQAPDLVAQAAVPLIARHIRLRGLAGQIVIDFPRRRGPPDPALVTALAEALAQDPAGARVLGGDPGRPRRSGAAPSPAAPLSPAA</sequence>
<evidence type="ECO:0000256" key="3">
    <source>
        <dbReference type="ARBA" id="ARBA00022723"/>
    </source>
</evidence>
<dbReference type="PATRIC" id="fig|1150469.3.peg.617"/>
<keyword evidence="11" id="KW-1185">Reference proteome</keyword>
<evidence type="ECO:0000256" key="1">
    <source>
        <dbReference type="ARBA" id="ARBA00001946"/>
    </source>
</evidence>
<proteinExistence type="predicted"/>
<dbReference type="GO" id="GO:0003723">
    <property type="term" value="F:RNA binding"/>
    <property type="evidence" value="ECO:0007669"/>
    <property type="project" value="UniProtKB-KW"/>
</dbReference>
<dbReference type="KEGG" id="rpm:RSPPHO_00525"/>
<dbReference type="GO" id="GO:0004540">
    <property type="term" value="F:RNA nuclease activity"/>
    <property type="evidence" value="ECO:0007669"/>
    <property type="project" value="InterPro"/>
</dbReference>
<name>H6SP79_PARPM</name>
<dbReference type="GO" id="GO:0046872">
    <property type="term" value="F:metal ion binding"/>
    <property type="evidence" value="ECO:0007669"/>
    <property type="project" value="UniProtKB-KW"/>
</dbReference>
<protein>
    <submittedName>
        <fullName evidence="10">Ribonuclease G (RNase G)</fullName>
        <ecNumber evidence="10">3.1.4.-</ecNumber>
    </submittedName>
</protein>
<keyword evidence="4" id="KW-0255">Endonuclease</keyword>
<dbReference type="RefSeq" id="WP_014413791.1">
    <property type="nucleotide sequence ID" value="NC_017059.1"/>
</dbReference>
<dbReference type="STRING" id="1150469.RSPPHO_00525"/>
<dbReference type="PANTHER" id="PTHR30001:SF1">
    <property type="entry name" value="RIBONUCLEASE E_G-LIKE PROTEIN, CHLOROPLASTIC"/>
    <property type="match status" value="1"/>
</dbReference>
<keyword evidence="6" id="KW-0460">Magnesium</keyword>
<dbReference type="eggNOG" id="COG1530">
    <property type="taxonomic scope" value="Bacteria"/>
</dbReference>
<organism evidence="10 11">
    <name type="scientific">Pararhodospirillum photometricum DSM 122</name>
    <dbReference type="NCBI Taxonomy" id="1150469"/>
    <lineage>
        <taxon>Bacteria</taxon>
        <taxon>Pseudomonadati</taxon>
        <taxon>Pseudomonadota</taxon>
        <taxon>Alphaproteobacteria</taxon>
        <taxon>Rhodospirillales</taxon>
        <taxon>Rhodospirillaceae</taxon>
        <taxon>Pararhodospirillum</taxon>
    </lineage>
</organism>
<reference evidence="10 11" key="1">
    <citation type="submission" date="2012-02" db="EMBL/GenBank/DDBJ databases">
        <title>Shotgun genome sequence of Phaeospirillum photometricum DSM 122.</title>
        <authorList>
            <person name="Duquesne K."/>
            <person name="Sturgis J."/>
        </authorList>
    </citation>
    <scope>NUCLEOTIDE SEQUENCE [LARGE SCALE GENOMIC DNA]</scope>
    <source>
        <strain evidence="11">DSM122</strain>
    </source>
</reference>
<feature type="domain" description="RNA-binding protein AU-1/Ribonuclease E/G" evidence="9">
    <location>
        <begin position="114"/>
        <end position="357"/>
    </location>
</feature>
<keyword evidence="3" id="KW-0479">Metal-binding</keyword>
<dbReference type="Pfam" id="PF10150">
    <property type="entry name" value="RNase_E_G"/>
    <property type="match status" value="1"/>
</dbReference>
<comment type="cofactor">
    <cofactor evidence="1">
        <name>Mg(2+)</name>
        <dbReference type="ChEBI" id="CHEBI:18420"/>
    </cofactor>
</comment>
<dbReference type="HOGENOM" id="CLU_003468_5_3_5"/>
<evidence type="ECO:0000256" key="4">
    <source>
        <dbReference type="ARBA" id="ARBA00022759"/>
    </source>
</evidence>
<dbReference type="EC" id="3.1.4.-" evidence="10"/>
<dbReference type="SUPFAM" id="SSF50249">
    <property type="entry name" value="Nucleic acid-binding proteins"/>
    <property type="match status" value="1"/>
</dbReference>
<dbReference type="InterPro" id="IPR019307">
    <property type="entry name" value="RNA-bd_AU-1/RNase_E/G"/>
</dbReference>
<dbReference type="Proteomes" id="UP000033220">
    <property type="component" value="Chromosome DSM 122"/>
</dbReference>
<evidence type="ECO:0000256" key="6">
    <source>
        <dbReference type="ARBA" id="ARBA00022842"/>
    </source>
</evidence>
<evidence type="ECO:0000313" key="10">
    <source>
        <dbReference type="EMBL" id="CCG07151.1"/>
    </source>
</evidence>
<dbReference type="GO" id="GO:0016787">
    <property type="term" value="F:hydrolase activity"/>
    <property type="evidence" value="ECO:0007669"/>
    <property type="project" value="UniProtKB-KW"/>
</dbReference>
<evidence type="ECO:0000313" key="11">
    <source>
        <dbReference type="Proteomes" id="UP000033220"/>
    </source>
</evidence>
<dbReference type="AlphaFoldDB" id="H6SP79"/>
<dbReference type="InterPro" id="IPR012340">
    <property type="entry name" value="NA-bd_OB-fold"/>
</dbReference>
<evidence type="ECO:0000256" key="2">
    <source>
        <dbReference type="ARBA" id="ARBA00022722"/>
    </source>
</evidence>
<keyword evidence="2" id="KW-0540">Nuclease</keyword>